<dbReference type="Proteomes" id="UP001165079">
    <property type="component" value="Unassembled WGS sequence"/>
</dbReference>
<evidence type="ECO:0008006" key="5">
    <source>
        <dbReference type="Google" id="ProtNLM"/>
    </source>
</evidence>
<evidence type="ECO:0000313" key="4">
    <source>
        <dbReference type="Proteomes" id="UP001165079"/>
    </source>
</evidence>
<feature type="transmembrane region" description="Helical" evidence="2">
    <location>
        <begin position="21"/>
        <end position="41"/>
    </location>
</feature>
<proteinExistence type="predicted"/>
<comment type="caution">
    <text evidence="3">The sequence shown here is derived from an EMBL/GenBank/DDBJ whole genome shotgun (WGS) entry which is preliminary data.</text>
</comment>
<evidence type="ECO:0000256" key="1">
    <source>
        <dbReference type="SAM" id="MobiDB-lite"/>
    </source>
</evidence>
<organism evidence="3 4">
    <name type="scientific">Actinorhabdospora filicis</name>
    <dbReference type="NCBI Taxonomy" id="1785913"/>
    <lineage>
        <taxon>Bacteria</taxon>
        <taxon>Bacillati</taxon>
        <taxon>Actinomycetota</taxon>
        <taxon>Actinomycetes</taxon>
        <taxon>Micromonosporales</taxon>
        <taxon>Micromonosporaceae</taxon>
        <taxon>Actinorhabdospora</taxon>
    </lineage>
</organism>
<name>A0A9W6SIC1_9ACTN</name>
<dbReference type="RefSeq" id="WP_285661548.1">
    <property type="nucleotide sequence ID" value="NZ_BSTX01000001.1"/>
</dbReference>
<evidence type="ECO:0000256" key="2">
    <source>
        <dbReference type="SAM" id="Phobius"/>
    </source>
</evidence>
<sequence length="226" mass="23535">MLFNRDRFTTLKSALSESGKLRYATLGVTGLLVIGAALLGVTSAGDPTPASALAGDARTVDDQAARGTERSQEPTPSTPATPTPDPTKSTPEPAKATEKPVEEPKKPANEGGGSGDNVDIPADCSNLSGSRAIGCAVMLDSGFGMNQWSCLNTLWDHESGWNVHAENPSSGAYGIPQALPGSKMASAGGDWQNSAATQVKWGLGYIKGRYGSPCGAWGYWQSNGWY</sequence>
<reference evidence="3" key="1">
    <citation type="submission" date="2023-03" db="EMBL/GenBank/DDBJ databases">
        <title>Actinorhabdospora filicis NBRC 111898.</title>
        <authorList>
            <person name="Ichikawa N."/>
            <person name="Sato H."/>
            <person name="Tonouchi N."/>
        </authorList>
    </citation>
    <scope>NUCLEOTIDE SEQUENCE</scope>
    <source>
        <strain evidence="3">NBRC 111898</strain>
    </source>
</reference>
<dbReference type="InterPro" id="IPR023346">
    <property type="entry name" value="Lysozyme-like_dom_sf"/>
</dbReference>
<dbReference type="AlphaFoldDB" id="A0A9W6SIC1"/>
<dbReference type="Gene3D" id="1.10.530.10">
    <property type="match status" value="1"/>
</dbReference>
<keyword evidence="2" id="KW-0812">Transmembrane</keyword>
<keyword evidence="2" id="KW-1133">Transmembrane helix</keyword>
<feature type="compositionally biased region" description="Basic and acidic residues" evidence="1">
    <location>
        <begin position="95"/>
        <end position="108"/>
    </location>
</feature>
<dbReference type="EMBL" id="BSTX01000001">
    <property type="protein sequence ID" value="GLZ76367.1"/>
    <property type="molecule type" value="Genomic_DNA"/>
</dbReference>
<gene>
    <name evidence="3" type="ORF">Afil01_11740</name>
</gene>
<evidence type="ECO:0000313" key="3">
    <source>
        <dbReference type="EMBL" id="GLZ76367.1"/>
    </source>
</evidence>
<keyword evidence="2" id="KW-0472">Membrane</keyword>
<accession>A0A9W6SIC1</accession>
<feature type="compositionally biased region" description="Basic and acidic residues" evidence="1">
    <location>
        <begin position="58"/>
        <end position="72"/>
    </location>
</feature>
<keyword evidence="4" id="KW-1185">Reference proteome</keyword>
<feature type="region of interest" description="Disordered" evidence="1">
    <location>
        <begin position="49"/>
        <end position="121"/>
    </location>
</feature>
<feature type="compositionally biased region" description="Pro residues" evidence="1">
    <location>
        <begin position="76"/>
        <end position="85"/>
    </location>
</feature>
<protein>
    <recommendedName>
        <fullName evidence="5">Lytic transglycosylase domain-containing protein</fullName>
    </recommendedName>
</protein>
<dbReference type="SUPFAM" id="SSF53955">
    <property type="entry name" value="Lysozyme-like"/>
    <property type="match status" value="1"/>
</dbReference>